<evidence type="ECO:0000313" key="2">
    <source>
        <dbReference type="EMBL" id="AGV14581.1"/>
    </source>
</evidence>
<dbReference type="HOGENOM" id="CLU_2867596_0_0_1"/>
<accession>T2BPE1</accession>
<evidence type="ECO:0000256" key="1">
    <source>
        <dbReference type="SAM" id="MobiDB-lite"/>
    </source>
</evidence>
<feature type="region of interest" description="Disordered" evidence="1">
    <location>
        <begin position="35"/>
        <end position="64"/>
    </location>
</feature>
<dbReference type="GeneID" id="23890574"/>
<evidence type="ECO:0000313" key="3">
    <source>
        <dbReference type="Proteomes" id="UP000010091"/>
    </source>
</evidence>
<sequence>MKDSLRMQSRFDVTEEKLYRDIDDQHGLRTVPTRKFEGAKPQNNRLRSDILTPLAHRSPARTAQ</sequence>
<gene>
    <name evidence="2" type="ORF">CNAG_07755</name>
</gene>
<dbReference type="EMBL" id="CP003828">
    <property type="protein sequence ID" value="AGV14581.1"/>
    <property type="molecule type" value="Genomic_DNA"/>
</dbReference>
<organism evidence="2 3">
    <name type="scientific">Cryptococcus neoformans (strain H99 / ATCC 208821 / CBS 10515 / FGSC 9487)</name>
    <name type="common">Cryptococcus neoformans var. grubii serotype A</name>
    <dbReference type="NCBI Taxonomy" id="235443"/>
    <lineage>
        <taxon>Eukaryota</taxon>
        <taxon>Fungi</taxon>
        <taxon>Dikarya</taxon>
        <taxon>Basidiomycota</taxon>
        <taxon>Agaricomycotina</taxon>
        <taxon>Tremellomycetes</taxon>
        <taxon>Tremellales</taxon>
        <taxon>Cryptococcaceae</taxon>
        <taxon>Cryptococcus</taxon>
        <taxon>Cryptococcus neoformans species complex</taxon>
    </lineage>
</organism>
<protein>
    <submittedName>
        <fullName evidence="2">Uncharacterized protein</fullName>
    </submittedName>
</protein>
<reference evidence="2 3" key="1">
    <citation type="journal article" date="2014" name="PLoS Genet.">
        <title>Analysis of the genome and transcriptome of Cryptococcus neoformans var. grubii reveals complex RNA expression and microevolution leading to virulence attenuation.</title>
        <authorList>
            <person name="Janbon G."/>
            <person name="Ormerod K.L."/>
            <person name="Paulet D."/>
            <person name="Byrnes E.J.III."/>
            <person name="Yadav V."/>
            <person name="Chatterjee G."/>
            <person name="Mullapudi N."/>
            <person name="Hon C.C."/>
            <person name="Billmyre R.B."/>
            <person name="Brunel F."/>
            <person name="Bahn Y.S."/>
            <person name="Chen W."/>
            <person name="Chen Y."/>
            <person name="Chow E.W."/>
            <person name="Coppee J.Y."/>
            <person name="Floyd-Averette A."/>
            <person name="Gaillardin C."/>
            <person name="Gerik K.J."/>
            <person name="Goldberg J."/>
            <person name="Gonzalez-Hilarion S."/>
            <person name="Gujja S."/>
            <person name="Hamlin J.L."/>
            <person name="Hsueh Y.P."/>
            <person name="Ianiri G."/>
            <person name="Jones S."/>
            <person name="Kodira C.D."/>
            <person name="Kozubowski L."/>
            <person name="Lam W."/>
            <person name="Marra M."/>
            <person name="Mesner L.D."/>
            <person name="Mieczkowski P.A."/>
            <person name="Moyrand F."/>
            <person name="Nielsen K."/>
            <person name="Proux C."/>
            <person name="Rossignol T."/>
            <person name="Schein J.E."/>
            <person name="Sun S."/>
            <person name="Wollschlaeger C."/>
            <person name="Wood I.A."/>
            <person name="Zeng Q."/>
            <person name="Neuveglise C."/>
            <person name="Newlon C.S."/>
            <person name="Perfect J.R."/>
            <person name="Lodge J.K."/>
            <person name="Idnurm A."/>
            <person name="Stajich J.E."/>
            <person name="Kronstad J.W."/>
            <person name="Sanyal K."/>
            <person name="Heitman J."/>
            <person name="Fraser J.A."/>
            <person name="Cuomo C.A."/>
            <person name="Dietrich F.S."/>
        </authorList>
    </citation>
    <scope>NUCLEOTIDE SEQUENCE [LARGE SCALE GENOMIC DNA]</scope>
    <source>
        <strain evidence="3">H99 / ATCC 208821 / CBS 10515 / FGSC 9487</strain>
    </source>
</reference>
<name>T2BPE1_CRYN9</name>
<dbReference type="AlphaFoldDB" id="T2BPE1"/>
<dbReference type="VEuPathDB" id="FungiDB:CNAG_07755"/>
<dbReference type="RefSeq" id="XP_012051874.1">
    <property type="nucleotide sequence ID" value="XM_012196484.1"/>
</dbReference>
<dbReference type="Proteomes" id="UP000010091">
    <property type="component" value="Chromosome 9"/>
</dbReference>
<proteinExistence type="predicted"/>
<keyword evidence="3" id="KW-1185">Reference proteome</keyword>